<reference evidence="3 4" key="1">
    <citation type="submission" date="2024-01" db="EMBL/GenBank/DDBJ databases">
        <title>A draft genome for the cacao thread blight pathogen Marasmiellus scandens.</title>
        <authorList>
            <person name="Baruah I.K."/>
            <person name="Leung J."/>
            <person name="Bukari Y."/>
            <person name="Amoako-Attah I."/>
            <person name="Meinhardt L.W."/>
            <person name="Bailey B.A."/>
            <person name="Cohen S.P."/>
        </authorList>
    </citation>
    <scope>NUCLEOTIDE SEQUENCE [LARGE SCALE GENOMIC DNA]</scope>
    <source>
        <strain evidence="3 4">GH-19</strain>
    </source>
</reference>
<dbReference type="Proteomes" id="UP001498398">
    <property type="component" value="Unassembled WGS sequence"/>
</dbReference>
<evidence type="ECO:0000313" key="3">
    <source>
        <dbReference type="EMBL" id="KAK7464810.1"/>
    </source>
</evidence>
<keyword evidence="4" id="KW-1185">Reference proteome</keyword>
<feature type="compositionally biased region" description="Polar residues" evidence="1">
    <location>
        <begin position="385"/>
        <end position="403"/>
    </location>
</feature>
<feature type="transmembrane region" description="Helical" evidence="2">
    <location>
        <begin position="180"/>
        <end position="202"/>
    </location>
</feature>
<feature type="compositionally biased region" description="Polar residues" evidence="1">
    <location>
        <begin position="447"/>
        <end position="466"/>
    </location>
</feature>
<keyword evidence="2" id="KW-0472">Membrane</keyword>
<accession>A0ABR1JR21</accession>
<dbReference type="EMBL" id="JBANRG010000007">
    <property type="protein sequence ID" value="KAK7464810.1"/>
    <property type="molecule type" value="Genomic_DNA"/>
</dbReference>
<feature type="compositionally biased region" description="Basic and acidic residues" evidence="1">
    <location>
        <begin position="404"/>
        <end position="417"/>
    </location>
</feature>
<organism evidence="3 4">
    <name type="scientific">Marasmiellus scandens</name>
    <dbReference type="NCBI Taxonomy" id="2682957"/>
    <lineage>
        <taxon>Eukaryota</taxon>
        <taxon>Fungi</taxon>
        <taxon>Dikarya</taxon>
        <taxon>Basidiomycota</taxon>
        <taxon>Agaricomycotina</taxon>
        <taxon>Agaricomycetes</taxon>
        <taxon>Agaricomycetidae</taxon>
        <taxon>Agaricales</taxon>
        <taxon>Marasmiineae</taxon>
        <taxon>Omphalotaceae</taxon>
        <taxon>Marasmiellus</taxon>
    </lineage>
</organism>
<feature type="region of interest" description="Disordered" evidence="1">
    <location>
        <begin position="378"/>
        <end position="466"/>
    </location>
</feature>
<feature type="region of interest" description="Disordered" evidence="1">
    <location>
        <begin position="211"/>
        <end position="261"/>
    </location>
</feature>
<feature type="region of interest" description="Disordered" evidence="1">
    <location>
        <begin position="290"/>
        <end position="354"/>
    </location>
</feature>
<name>A0ABR1JR21_9AGAR</name>
<gene>
    <name evidence="3" type="ORF">VKT23_006016</name>
</gene>
<sequence>MADGSSSTIILFGALPTDSHINPTVNVPSFSRSITPVGTASDGSETTYLEEVVVYSSGSSAAGASQTALSPISTWAATLVEGASAYAVQISGSNAATFFSCNIDSGECVRSGSRVVGGTPTTSISTISSFSAATSAQTTLLLPVLTTATASSSSTSSESSATLVPDSRSGSNNRSMIGRAVGGAIGGSALLALLCFLFIICYRRRRRSASDFESRSLPQTTSRSLPRSDSSVPPFQPPKPTFAYGQGDNASETYSESELKGSLRPGSLISASASDSRSFLSQDNRMPIVPYANSRARNSPPPATLMEKAYTPTSPSALARELPTSPASMSQEFPSTAPGVIVSPSPRPQRSHSSRFIERLSLNSTKLDVLMALASIESARDRSRGQATSAVSVTSYDSQTETSRGTEHKHSEDREDSSNLDDNTTLQGSSFQDSTLASKRSWEESSVPHSNPHAPSSTSHSGNHAS</sequence>
<evidence type="ECO:0000256" key="2">
    <source>
        <dbReference type="SAM" id="Phobius"/>
    </source>
</evidence>
<keyword evidence="2" id="KW-1133">Transmembrane helix</keyword>
<feature type="compositionally biased region" description="Polar residues" evidence="1">
    <location>
        <begin position="420"/>
        <end position="438"/>
    </location>
</feature>
<feature type="region of interest" description="Disordered" evidence="1">
    <location>
        <begin position="152"/>
        <end position="174"/>
    </location>
</feature>
<comment type="caution">
    <text evidence="3">The sequence shown here is derived from an EMBL/GenBank/DDBJ whole genome shotgun (WGS) entry which is preliminary data.</text>
</comment>
<evidence type="ECO:0000313" key="4">
    <source>
        <dbReference type="Proteomes" id="UP001498398"/>
    </source>
</evidence>
<feature type="compositionally biased region" description="Polar residues" evidence="1">
    <location>
        <begin position="325"/>
        <end position="334"/>
    </location>
</feature>
<protein>
    <submittedName>
        <fullName evidence="3">Uncharacterized protein</fullName>
    </submittedName>
</protein>
<feature type="compositionally biased region" description="Polar residues" evidence="1">
    <location>
        <begin position="216"/>
        <end position="233"/>
    </location>
</feature>
<evidence type="ECO:0000256" key="1">
    <source>
        <dbReference type="SAM" id="MobiDB-lite"/>
    </source>
</evidence>
<feature type="compositionally biased region" description="Low complexity" evidence="1">
    <location>
        <begin position="152"/>
        <end position="163"/>
    </location>
</feature>
<keyword evidence="2" id="KW-0812">Transmembrane</keyword>
<proteinExistence type="predicted"/>